<keyword evidence="2" id="KW-1185">Reference proteome</keyword>
<proteinExistence type="predicted"/>
<accession>A0A1V6U2B6</accession>
<sequence length="93" mass="9817">MGTLSAEASRDDILDIEVRCAKHGVPQPLTAVTTMNSPAKEQPDSIRMSFKVGCGSDTANSKSCAHCTKDHKVCESVPGGVDGNRFELLALLA</sequence>
<comment type="caution">
    <text evidence="1">The sequence shown here is derived from an EMBL/GenBank/DDBJ whole genome shotgun (WGS) entry which is preliminary data.</text>
</comment>
<organism evidence="1 2">
    <name type="scientific">Penicillium flavigenum</name>
    <dbReference type="NCBI Taxonomy" id="254877"/>
    <lineage>
        <taxon>Eukaryota</taxon>
        <taxon>Fungi</taxon>
        <taxon>Dikarya</taxon>
        <taxon>Ascomycota</taxon>
        <taxon>Pezizomycotina</taxon>
        <taxon>Eurotiomycetes</taxon>
        <taxon>Eurotiomycetidae</taxon>
        <taxon>Eurotiales</taxon>
        <taxon>Aspergillaceae</taxon>
        <taxon>Penicillium</taxon>
    </lineage>
</organism>
<dbReference type="Proteomes" id="UP000191342">
    <property type="component" value="Unassembled WGS sequence"/>
</dbReference>
<evidence type="ECO:0000313" key="1">
    <source>
        <dbReference type="EMBL" id="OQE32708.1"/>
    </source>
</evidence>
<dbReference type="AlphaFoldDB" id="A0A1V6U2B6"/>
<reference evidence="2" key="1">
    <citation type="journal article" date="2017" name="Nat. Microbiol.">
        <title>Global analysis of biosynthetic gene clusters reveals vast potential of secondary metabolite production in Penicillium species.</title>
        <authorList>
            <person name="Nielsen J.C."/>
            <person name="Grijseels S."/>
            <person name="Prigent S."/>
            <person name="Ji B."/>
            <person name="Dainat J."/>
            <person name="Nielsen K.F."/>
            <person name="Frisvad J.C."/>
            <person name="Workman M."/>
            <person name="Nielsen J."/>
        </authorList>
    </citation>
    <scope>NUCLEOTIDE SEQUENCE [LARGE SCALE GENOMIC DNA]</scope>
    <source>
        <strain evidence="2">IBT 14082</strain>
    </source>
</reference>
<name>A0A1V6U2B6_9EURO</name>
<protein>
    <submittedName>
        <fullName evidence="1">Uncharacterized protein</fullName>
    </submittedName>
</protein>
<dbReference type="EMBL" id="MLQL01000001">
    <property type="protein sequence ID" value="OQE32708.1"/>
    <property type="molecule type" value="Genomic_DNA"/>
</dbReference>
<gene>
    <name evidence="1" type="ORF">PENFLA_c001G10668</name>
</gene>
<evidence type="ECO:0000313" key="2">
    <source>
        <dbReference type="Proteomes" id="UP000191342"/>
    </source>
</evidence>